<evidence type="ECO:0000313" key="2">
    <source>
        <dbReference type="EMBL" id="MCH6265506.1"/>
    </source>
</evidence>
<accession>A0A942SUL7</accession>
<name>A0A942SUL7_9BACI</name>
<proteinExistence type="predicted"/>
<dbReference type="RefSeq" id="WP_213140136.1">
    <property type="nucleotide sequence ID" value="NZ_JAGYPE020000010.1"/>
</dbReference>
<keyword evidence="3" id="KW-1185">Reference proteome</keyword>
<comment type="caution">
    <text evidence="1">The sequence shown here is derived from an EMBL/GenBank/DDBJ whole genome shotgun (WGS) entry which is preliminary data.</text>
</comment>
<dbReference type="AlphaFoldDB" id="A0A942SUL7"/>
<sequence length="82" mass="8927">MVFIPTNLNICYLKVGTPDHKSAVSFGQNIYLGINTVGKKNQGFGQQMADDSTTVFPIGIIFDDEMIDMPSIKSEPKPGPHA</sequence>
<evidence type="ECO:0000313" key="1">
    <source>
        <dbReference type="EMBL" id="MBS4180118.1"/>
    </source>
</evidence>
<reference evidence="1" key="1">
    <citation type="submission" date="2021-05" db="EMBL/GenBank/DDBJ databases">
        <title>Novel Bacillus species.</title>
        <authorList>
            <person name="Liu G."/>
        </authorList>
    </citation>
    <scope>NUCLEOTIDE SEQUENCE</scope>
    <source>
        <strain evidence="1 3">FJAT-50051</strain>
    </source>
</reference>
<protein>
    <submittedName>
        <fullName evidence="1">Uncharacterized protein</fullName>
    </submittedName>
</protein>
<evidence type="ECO:0000313" key="3">
    <source>
        <dbReference type="Proteomes" id="UP000677265"/>
    </source>
</evidence>
<gene>
    <name evidence="2" type="ORF">KHB02_008170</name>
    <name evidence="1" type="ORF">KHB02_01815</name>
</gene>
<organism evidence="1">
    <name type="scientific">Neobacillus citreus</name>
    <dbReference type="NCBI Taxonomy" id="2833578"/>
    <lineage>
        <taxon>Bacteria</taxon>
        <taxon>Bacillati</taxon>
        <taxon>Bacillota</taxon>
        <taxon>Bacilli</taxon>
        <taxon>Bacillales</taxon>
        <taxon>Bacillaceae</taxon>
        <taxon>Neobacillus</taxon>
    </lineage>
</organism>
<dbReference type="EMBL" id="JAGYPE020000010">
    <property type="protein sequence ID" value="MCH6265506.1"/>
    <property type="molecule type" value="Genomic_DNA"/>
</dbReference>
<dbReference type="Proteomes" id="UP000677265">
    <property type="component" value="Unassembled WGS sequence"/>
</dbReference>
<dbReference type="EMBL" id="JAGYPE010000001">
    <property type="protein sequence ID" value="MBS4180118.1"/>
    <property type="molecule type" value="Genomic_DNA"/>
</dbReference>